<evidence type="ECO:0000256" key="1">
    <source>
        <dbReference type="ARBA" id="ARBA00004370"/>
    </source>
</evidence>
<keyword evidence="5 8" id="KW-1133">Transmembrane helix</keyword>
<accession>A0ABM8QHP2</accession>
<keyword evidence="3" id="KW-0132">Cell division</keyword>
<keyword evidence="11" id="KW-1185">Reference proteome</keyword>
<protein>
    <submittedName>
        <fullName evidence="10">POTRA domain-containing protein</fullName>
    </submittedName>
</protein>
<evidence type="ECO:0000256" key="6">
    <source>
        <dbReference type="ARBA" id="ARBA00023136"/>
    </source>
</evidence>
<dbReference type="PANTHER" id="PTHR35851">
    <property type="entry name" value="CELL DIVISION PROTEIN FTSQ"/>
    <property type="match status" value="1"/>
</dbReference>
<evidence type="ECO:0000256" key="7">
    <source>
        <dbReference type="ARBA" id="ARBA00023306"/>
    </source>
</evidence>
<evidence type="ECO:0000313" key="11">
    <source>
        <dbReference type="Proteomes" id="UP000675880"/>
    </source>
</evidence>
<dbReference type="Proteomes" id="UP000675880">
    <property type="component" value="Unassembled WGS sequence"/>
</dbReference>
<name>A0ABM8QHP2_9BACT</name>
<organism evidence="10 11">
    <name type="scientific">Nitrospira defluvii</name>
    <dbReference type="NCBI Taxonomy" id="330214"/>
    <lineage>
        <taxon>Bacteria</taxon>
        <taxon>Pseudomonadati</taxon>
        <taxon>Nitrospirota</taxon>
        <taxon>Nitrospiria</taxon>
        <taxon>Nitrospirales</taxon>
        <taxon>Nitrospiraceae</taxon>
        <taxon>Nitrospira</taxon>
    </lineage>
</organism>
<dbReference type="PROSITE" id="PS51779">
    <property type="entry name" value="POTRA"/>
    <property type="match status" value="1"/>
</dbReference>
<keyword evidence="6 8" id="KW-0472">Membrane</keyword>
<dbReference type="InterPro" id="IPR026579">
    <property type="entry name" value="FtsQ"/>
</dbReference>
<dbReference type="InterPro" id="IPR034746">
    <property type="entry name" value="POTRA"/>
</dbReference>
<evidence type="ECO:0000259" key="9">
    <source>
        <dbReference type="PROSITE" id="PS51779"/>
    </source>
</evidence>
<evidence type="ECO:0000256" key="5">
    <source>
        <dbReference type="ARBA" id="ARBA00022989"/>
    </source>
</evidence>
<proteinExistence type="predicted"/>
<evidence type="ECO:0000256" key="2">
    <source>
        <dbReference type="ARBA" id="ARBA00022475"/>
    </source>
</evidence>
<evidence type="ECO:0000256" key="4">
    <source>
        <dbReference type="ARBA" id="ARBA00022692"/>
    </source>
</evidence>
<keyword evidence="2" id="KW-1003">Cell membrane</keyword>
<dbReference type="EMBL" id="CAJNBJ010000001">
    <property type="protein sequence ID" value="CAE6697753.1"/>
    <property type="molecule type" value="Genomic_DNA"/>
</dbReference>
<keyword evidence="7" id="KW-0131">Cell cycle</keyword>
<comment type="subcellular location">
    <subcellularLocation>
        <location evidence="1">Membrane</location>
    </subcellularLocation>
</comment>
<feature type="transmembrane region" description="Helical" evidence="8">
    <location>
        <begin position="46"/>
        <end position="68"/>
    </location>
</feature>
<evidence type="ECO:0000313" key="10">
    <source>
        <dbReference type="EMBL" id="CAE6697753.1"/>
    </source>
</evidence>
<feature type="domain" description="POTRA" evidence="9">
    <location>
        <begin position="79"/>
        <end position="147"/>
    </location>
</feature>
<reference evidence="10 11" key="1">
    <citation type="submission" date="2021-02" db="EMBL/GenBank/DDBJ databases">
        <authorList>
            <person name="Han P."/>
        </authorList>
    </citation>
    <scope>NUCLEOTIDE SEQUENCE [LARGE SCALE GENOMIC DNA]</scope>
    <source>
        <strain evidence="10">Candidatus Nitrospira sp. ZN2</strain>
    </source>
</reference>
<evidence type="ECO:0000256" key="8">
    <source>
        <dbReference type="SAM" id="Phobius"/>
    </source>
</evidence>
<evidence type="ECO:0000256" key="3">
    <source>
        <dbReference type="ARBA" id="ARBA00022618"/>
    </source>
</evidence>
<comment type="caution">
    <text evidence="10">The sequence shown here is derived from an EMBL/GenBank/DDBJ whole genome shotgun (WGS) entry which is preliminary data.</text>
</comment>
<dbReference type="Gene3D" id="3.10.20.310">
    <property type="entry name" value="membrane protein fhac"/>
    <property type="match status" value="1"/>
</dbReference>
<keyword evidence="4 8" id="KW-0812">Transmembrane</keyword>
<dbReference type="RefSeq" id="WP_213040419.1">
    <property type="nucleotide sequence ID" value="NZ_CAJNBJ010000001.1"/>
</dbReference>
<gene>
    <name evidence="10" type="ORF">NSPZN2_10550</name>
</gene>
<sequence>MSLGWRKARPGKVIPRANARSESGQDRRRGVAAGGYWSRLGRGLIISLRVIATVTVLVGGCSGLFVLAREIGPLTREWFLVRSVSVNGLHHVTRKEVIGRLALKPDTALYSINPTWLADRVKTHPWIKDATVVLKPLHEIHIDIVEREPAVVVRTVAENLLTDADGVLLAHLGSSDDPTLPMLSGVDGRRLAQGKAEDRRPVQVGAALARMVAQTTGGRPDINVGNLNNLVVVVQGVTFQFSESSMDQQWSRFLKMRPVLRDVAFDGEGARANEIDLRFADRVIVRGRG</sequence>
<dbReference type="InterPro" id="IPR013685">
    <property type="entry name" value="POTRA_FtsQ_type"/>
</dbReference>
<dbReference type="PANTHER" id="PTHR35851:SF1">
    <property type="entry name" value="CELL DIVISION PROTEIN FTSQ"/>
    <property type="match status" value="1"/>
</dbReference>
<dbReference type="Pfam" id="PF08478">
    <property type="entry name" value="POTRA_1"/>
    <property type="match status" value="1"/>
</dbReference>